<sequence>MPSQEEISRVRQLIDRVSSDLDQLTAVDRAQIEQAVTLVRRSRTVHLGMPRVGQPLPDVRPPRTHPS</sequence>
<evidence type="ECO:0000313" key="1">
    <source>
        <dbReference type="EMBL" id="GHI74702.1"/>
    </source>
</evidence>
<comment type="caution">
    <text evidence="1">The sequence shown here is derived from an EMBL/GenBank/DDBJ whole genome shotgun (WGS) entry which is preliminary data.</text>
</comment>
<dbReference type="EMBL" id="BNED01000003">
    <property type="protein sequence ID" value="GHI74702.1"/>
    <property type="molecule type" value="Genomic_DNA"/>
</dbReference>
<keyword evidence="2" id="KW-1185">Reference proteome</keyword>
<name>A0ABQ3T3D0_9ACTN</name>
<organism evidence="1 2">
    <name type="scientific">Streptomyces spororaveus</name>
    <dbReference type="NCBI Taxonomy" id="284039"/>
    <lineage>
        <taxon>Bacteria</taxon>
        <taxon>Bacillati</taxon>
        <taxon>Actinomycetota</taxon>
        <taxon>Actinomycetes</taxon>
        <taxon>Kitasatosporales</taxon>
        <taxon>Streptomycetaceae</taxon>
        <taxon>Streptomyces</taxon>
    </lineage>
</organism>
<reference evidence="2" key="1">
    <citation type="submission" date="2023-07" db="EMBL/GenBank/DDBJ databases">
        <title>Whole genome shotgun sequence of Streptomyces spororaveus NBRC 15456.</title>
        <authorList>
            <person name="Komaki H."/>
            <person name="Tamura T."/>
        </authorList>
    </citation>
    <scope>NUCLEOTIDE SEQUENCE [LARGE SCALE GENOMIC DNA]</scope>
    <source>
        <strain evidence="2">NBRC 15456</strain>
    </source>
</reference>
<dbReference type="Proteomes" id="UP000608522">
    <property type="component" value="Unassembled WGS sequence"/>
</dbReference>
<gene>
    <name evidence="1" type="ORF">Sspor_02630</name>
</gene>
<dbReference type="RefSeq" id="WP_202197299.1">
    <property type="nucleotide sequence ID" value="NZ_BAAATO010000067.1"/>
</dbReference>
<proteinExistence type="predicted"/>
<accession>A0ABQ3T3D0</accession>
<protein>
    <submittedName>
        <fullName evidence="1">Uncharacterized protein</fullName>
    </submittedName>
</protein>
<evidence type="ECO:0000313" key="2">
    <source>
        <dbReference type="Proteomes" id="UP000608522"/>
    </source>
</evidence>